<dbReference type="GO" id="GO:0008168">
    <property type="term" value="F:methyltransferase activity"/>
    <property type="evidence" value="ECO:0007669"/>
    <property type="project" value="UniProtKB-KW"/>
</dbReference>
<dbReference type="AlphaFoldDB" id="A0A8G0ZSB9"/>
<keyword evidence="5" id="KW-1185">Reference proteome</keyword>
<evidence type="ECO:0000256" key="1">
    <source>
        <dbReference type="ARBA" id="ARBA00022691"/>
    </source>
</evidence>
<dbReference type="InterPro" id="IPR023370">
    <property type="entry name" value="TrmO-like_N"/>
</dbReference>
<organism evidence="4 5">
    <name type="scientific">Neotabrizicola shimadae</name>
    <dbReference type="NCBI Taxonomy" id="2807096"/>
    <lineage>
        <taxon>Bacteria</taxon>
        <taxon>Pseudomonadati</taxon>
        <taxon>Pseudomonadota</taxon>
        <taxon>Alphaproteobacteria</taxon>
        <taxon>Rhodobacterales</taxon>
        <taxon>Paracoccaceae</taxon>
        <taxon>Neotabrizicola</taxon>
    </lineage>
</organism>
<dbReference type="InterPro" id="IPR036414">
    <property type="entry name" value="YaeB_N_sf"/>
</dbReference>
<evidence type="ECO:0000313" key="5">
    <source>
        <dbReference type="Proteomes" id="UP000826300"/>
    </source>
</evidence>
<evidence type="ECO:0000256" key="2">
    <source>
        <dbReference type="ARBA" id="ARBA00033753"/>
    </source>
</evidence>
<protein>
    <submittedName>
        <fullName evidence="4">SAM-dependent methyltransferase</fullName>
    </submittedName>
</protein>
<accession>A0A8G0ZSB9</accession>
<keyword evidence="4" id="KW-0808">Transferase</keyword>
<dbReference type="Pfam" id="PF01980">
    <property type="entry name" value="TrmO_N"/>
    <property type="match status" value="1"/>
</dbReference>
<evidence type="ECO:0000313" key="4">
    <source>
        <dbReference type="EMBL" id="QYZ69559.1"/>
    </source>
</evidence>
<dbReference type="PANTHER" id="PTHR12818:SF0">
    <property type="entry name" value="TRNA (ADENINE(37)-N6)-METHYLTRANSFERASE"/>
    <property type="match status" value="1"/>
</dbReference>
<reference evidence="4" key="1">
    <citation type="submission" date="2021-02" db="EMBL/GenBank/DDBJ databases">
        <title>Rhodobacter shimadae sp. nov., an aerobic anoxygenic phototrophic bacterium isolated from a hot spring.</title>
        <authorList>
            <person name="Muramatsu S."/>
            <person name="Haruta S."/>
            <person name="Hirose S."/>
            <person name="Hanada S."/>
        </authorList>
    </citation>
    <scope>NUCLEOTIDE SEQUENCE</scope>
    <source>
        <strain evidence="4">N10</strain>
    </source>
</reference>
<dbReference type="Gene3D" id="2.40.30.70">
    <property type="entry name" value="YaeB-like"/>
    <property type="match status" value="1"/>
</dbReference>
<dbReference type="InterPro" id="IPR036413">
    <property type="entry name" value="YaeB-like_sf"/>
</dbReference>
<keyword evidence="4" id="KW-0489">Methyltransferase</keyword>
<dbReference type="Proteomes" id="UP000826300">
    <property type="component" value="Chromosome"/>
</dbReference>
<dbReference type="InterPro" id="IPR040372">
    <property type="entry name" value="YaeB-like"/>
</dbReference>
<dbReference type="RefSeq" id="WP_220661777.1">
    <property type="nucleotide sequence ID" value="NZ_CP069370.1"/>
</dbReference>
<dbReference type="SUPFAM" id="SSF118196">
    <property type="entry name" value="YaeB-like"/>
    <property type="match status" value="1"/>
</dbReference>
<dbReference type="GO" id="GO:0032259">
    <property type="term" value="P:methylation"/>
    <property type="evidence" value="ECO:0007669"/>
    <property type="project" value="UniProtKB-KW"/>
</dbReference>
<sequence>MTDERKREGDVALTFDPGHVLDGTVAFIGHLSTPWQQGHCPKNLTEARSLGGPFHAHVKQAYRDGLAGLGVGAPVILLYWMGSARRDLILQAPAHKPAPTGTFALRSPARPNPIALAVVRLLAIDAAAGVLTIDSCDAFDGTPLIDIKPWLPGVDLPPGFAVGSTA</sequence>
<proteinExistence type="inferred from homology"/>
<dbReference type="PROSITE" id="PS51668">
    <property type="entry name" value="TSAA_2"/>
    <property type="match status" value="1"/>
</dbReference>
<comment type="similarity">
    <text evidence="2">Belongs to the tRNA methyltransferase O family.</text>
</comment>
<feature type="domain" description="TsaA-like" evidence="3">
    <location>
        <begin position="25"/>
        <end position="159"/>
    </location>
</feature>
<dbReference type="KEGG" id="nsm:JO391_17840"/>
<keyword evidence="1" id="KW-0949">S-adenosyl-L-methionine</keyword>
<evidence type="ECO:0000259" key="3">
    <source>
        <dbReference type="PROSITE" id="PS51668"/>
    </source>
</evidence>
<name>A0A8G0ZSB9_9RHOB</name>
<dbReference type="PANTHER" id="PTHR12818">
    <property type="entry name" value="TRNA (ADENINE(37)-N6)-METHYLTRANSFERASE"/>
    <property type="match status" value="1"/>
</dbReference>
<dbReference type="EMBL" id="CP069370">
    <property type="protein sequence ID" value="QYZ69559.1"/>
    <property type="molecule type" value="Genomic_DNA"/>
</dbReference>
<gene>
    <name evidence="4" type="ORF">JO391_17840</name>
</gene>